<dbReference type="EMBL" id="NMTV01000045">
    <property type="protein sequence ID" value="PDX72647.1"/>
    <property type="molecule type" value="Genomic_DNA"/>
</dbReference>
<accession>A0A2A7A0M3</accession>
<dbReference type="Proteomes" id="UP000219901">
    <property type="component" value="Unassembled WGS sequence"/>
</dbReference>
<dbReference type="AlphaFoldDB" id="A0A2A7A0M3"/>
<dbReference type="InterPro" id="IPR011004">
    <property type="entry name" value="Trimer_LpxA-like_sf"/>
</dbReference>
<comment type="caution">
    <text evidence="1">The sequence shown here is derived from an EMBL/GenBank/DDBJ whole genome shotgun (WGS) entry which is preliminary data.</text>
</comment>
<evidence type="ECO:0000313" key="1">
    <source>
        <dbReference type="EMBL" id="PDX72647.1"/>
    </source>
</evidence>
<reference evidence="1 2" key="1">
    <citation type="journal article" date="2017" name="Front. Microbiol.">
        <title>New Insights into the Diversity of the Genus Faecalibacterium.</title>
        <authorList>
            <person name="Benevides L."/>
            <person name="Burman S."/>
            <person name="Martin R."/>
            <person name="Robert V."/>
            <person name="Thomas M."/>
            <person name="Miquel S."/>
            <person name="Chain F."/>
            <person name="Sokol H."/>
            <person name="Bermudez-Humaran L.G."/>
            <person name="Morrison M."/>
            <person name="Langella P."/>
            <person name="Azevedo V.A."/>
            <person name="Chatel J.M."/>
            <person name="Soares S."/>
        </authorList>
    </citation>
    <scope>NUCLEOTIDE SEQUENCE [LARGE SCALE GENOMIC DNA]</scope>
    <source>
        <strain evidence="1 2">CNCM I 4546</strain>
    </source>
</reference>
<organism evidence="1 2">
    <name type="scientific">Faecalibacterium prausnitzii</name>
    <dbReference type="NCBI Taxonomy" id="853"/>
    <lineage>
        <taxon>Bacteria</taxon>
        <taxon>Bacillati</taxon>
        <taxon>Bacillota</taxon>
        <taxon>Clostridia</taxon>
        <taxon>Eubacteriales</taxon>
        <taxon>Oscillospiraceae</taxon>
        <taxon>Faecalibacterium</taxon>
    </lineage>
</organism>
<dbReference type="PANTHER" id="PTHR23416:SF78">
    <property type="entry name" value="LIPOPOLYSACCHARIDE BIOSYNTHESIS O-ACETYL TRANSFERASE WBBJ-RELATED"/>
    <property type="match status" value="1"/>
</dbReference>
<keyword evidence="1" id="KW-0808">Transferase</keyword>
<sequence>MMKSNIFGISILKTLQFNLHYFGLRGLKFPVLIFKNFRLNKLCGKVELRDWSFGSVRLGQQMVGIIDDKTEKGIWSVGGGTVCFNGKVKIGSACRICCNEKGNIIFEDGVNITGRTAVVSDNRITIGKDSLISWDCLLMDTDFHKVIYQGKPVNNSKVIYLRDHVWIGCRSTILGGADVSENSIVAAGSILTKHFDEENILLGGNNRVLKKNVLWDK</sequence>
<evidence type="ECO:0000313" key="2">
    <source>
        <dbReference type="Proteomes" id="UP000219901"/>
    </source>
</evidence>
<name>A0A2A7A0M3_9FIRM</name>
<dbReference type="SUPFAM" id="SSF51161">
    <property type="entry name" value="Trimeric LpxA-like enzymes"/>
    <property type="match status" value="1"/>
</dbReference>
<protein>
    <submittedName>
        <fullName evidence="1">Transferase</fullName>
    </submittedName>
</protein>
<dbReference type="Gene3D" id="2.160.10.10">
    <property type="entry name" value="Hexapeptide repeat proteins"/>
    <property type="match status" value="1"/>
</dbReference>
<gene>
    <name evidence="1" type="ORF">CGS55_07675</name>
</gene>
<proteinExistence type="predicted"/>
<dbReference type="GO" id="GO:0016740">
    <property type="term" value="F:transferase activity"/>
    <property type="evidence" value="ECO:0007669"/>
    <property type="project" value="UniProtKB-KW"/>
</dbReference>
<dbReference type="RefSeq" id="WP_097783149.1">
    <property type="nucleotide sequence ID" value="NZ_NMTV01000045.1"/>
</dbReference>
<dbReference type="InterPro" id="IPR051159">
    <property type="entry name" value="Hexapeptide_acetyltransf"/>
</dbReference>
<dbReference type="PANTHER" id="PTHR23416">
    <property type="entry name" value="SIALIC ACID SYNTHASE-RELATED"/>
    <property type="match status" value="1"/>
</dbReference>